<gene>
    <name evidence="2" type="ORF">IAA86_05570</name>
</gene>
<comment type="caution">
    <text evidence="2">The sequence shown here is derived from an EMBL/GenBank/DDBJ whole genome shotgun (WGS) entry which is preliminary data.</text>
</comment>
<dbReference type="InterPro" id="IPR055259">
    <property type="entry name" value="YkvP/CgeB_Glyco_trans-like"/>
</dbReference>
<dbReference type="Gene3D" id="3.40.50.2000">
    <property type="entry name" value="Glycogen Phosphorylase B"/>
    <property type="match status" value="1"/>
</dbReference>
<dbReference type="Pfam" id="PF13524">
    <property type="entry name" value="Glyco_trans_1_2"/>
    <property type="match status" value="1"/>
</dbReference>
<reference evidence="2" key="2">
    <citation type="journal article" date="2021" name="PeerJ">
        <title>Extensive microbial diversity within the chicken gut microbiome revealed by metagenomics and culture.</title>
        <authorList>
            <person name="Gilroy R."/>
            <person name="Ravi A."/>
            <person name="Getino M."/>
            <person name="Pursley I."/>
            <person name="Horton D.L."/>
            <person name="Alikhan N.F."/>
            <person name="Baker D."/>
            <person name="Gharbi K."/>
            <person name="Hall N."/>
            <person name="Watson M."/>
            <person name="Adriaenssens E.M."/>
            <person name="Foster-Nyarko E."/>
            <person name="Jarju S."/>
            <person name="Secka A."/>
            <person name="Antonio M."/>
            <person name="Oren A."/>
            <person name="Chaudhuri R.R."/>
            <person name="La Ragione R."/>
            <person name="Hildebrand F."/>
            <person name="Pallen M.J."/>
        </authorList>
    </citation>
    <scope>NUCLEOTIDE SEQUENCE</scope>
    <source>
        <strain evidence="2">CHK152-2871</strain>
    </source>
</reference>
<accession>A0A9D1JY88</accession>
<evidence type="ECO:0000313" key="2">
    <source>
        <dbReference type="EMBL" id="HIS74467.1"/>
    </source>
</evidence>
<feature type="domain" description="Spore protein YkvP/CgeB glycosyl transferase-like" evidence="1">
    <location>
        <begin position="214"/>
        <end position="322"/>
    </location>
</feature>
<dbReference type="EMBL" id="DVJQ01000048">
    <property type="protein sequence ID" value="HIS74467.1"/>
    <property type="molecule type" value="Genomic_DNA"/>
</dbReference>
<reference evidence="2" key="1">
    <citation type="submission" date="2020-10" db="EMBL/GenBank/DDBJ databases">
        <authorList>
            <person name="Gilroy R."/>
        </authorList>
    </citation>
    <scope>NUCLEOTIDE SEQUENCE</scope>
    <source>
        <strain evidence="2">CHK152-2871</strain>
    </source>
</reference>
<dbReference type="Proteomes" id="UP000886865">
    <property type="component" value="Unassembled WGS sequence"/>
</dbReference>
<organism evidence="2 3">
    <name type="scientific">Candidatus Galligastranaerophilus intestinavium</name>
    <dbReference type="NCBI Taxonomy" id="2840836"/>
    <lineage>
        <taxon>Bacteria</taxon>
        <taxon>Candidatus Galligastranaerophilus</taxon>
    </lineage>
</organism>
<name>A0A9D1JY88_9BACT</name>
<sequence>MADILIISPISIAGELIMRGFKTGLEALGHNVLFTDVRKLSTAQYFDYVLSYDYGYLINENAFLSIQEILLINPNVKLIHYFADNPSLKYAHSGQCELKEKFFEFCKLHKSNIELVFWDKKFINDFNGLKSSYFPICVDCSIYRDFGLEEKYDITFLGRPLGGERQKILSEIIKKFPKKLKIFSYPKHFENSIEGMKHFLNDKEMLSYKNCYCGFVESQEELSKIYNSSKINLNINLQGDNSLNYRTFEVLASKGFLLCDKREDLKSLGLEDVVVQYENEFDLIEKISHYLAFENERNEIKARARKLVSQHYDIVARAGEILNTVE</sequence>
<proteinExistence type="predicted"/>
<dbReference type="AlphaFoldDB" id="A0A9D1JY88"/>
<evidence type="ECO:0000313" key="3">
    <source>
        <dbReference type="Proteomes" id="UP000886865"/>
    </source>
</evidence>
<protein>
    <submittedName>
        <fullName evidence="2">Glycosyltransferase</fullName>
    </submittedName>
</protein>
<evidence type="ECO:0000259" key="1">
    <source>
        <dbReference type="Pfam" id="PF13524"/>
    </source>
</evidence>